<dbReference type="Proteomes" id="UP001239111">
    <property type="component" value="Chromosome 1"/>
</dbReference>
<protein>
    <submittedName>
        <fullName evidence="1">Uncharacterized protein</fullName>
    </submittedName>
</protein>
<reference evidence="1" key="1">
    <citation type="submission" date="2023-04" db="EMBL/GenBank/DDBJ databases">
        <title>A chromosome-level genome assembly of the parasitoid wasp Eretmocerus hayati.</title>
        <authorList>
            <person name="Zhong Y."/>
            <person name="Liu S."/>
            <person name="Liu Y."/>
        </authorList>
    </citation>
    <scope>NUCLEOTIDE SEQUENCE</scope>
    <source>
        <strain evidence="1">ZJU_SS_LIU_2023</strain>
    </source>
</reference>
<gene>
    <name evidence="1" type="ORF">QAD02_017877</name>
</gene>
<proteinExistence type="predicted"/>
<keyword evidence="2" id="KW-1185">Reference proteome</keyword>
<comment type="caution">
    <text evidence="1">The sequence shown here is derived from an EMBL/GenBank/DDBJ whole genome shotgun (WGS) entry which is preliminary data.</text>
</comment>
<evidence type="ECO:0000313" key="1">
    <source>
        <dbReference type="EMBL" id="KAJ8682085.1"/>
    </source>
</evidence>
<accession>A0ACC2PF74</accession>
<name>A0ACC2PF74_9HYME</name>
<dbReference type="EMBL" id="CM056741">
    <property type="protein sequence ID" value="KAJ8682085.1"/>
    <property type="molecule type" value="Genomic_DNA"/>
</dbReference>
<evidence type="ECO:0000313" key="2">
    <source>
        <dbReference type="Proteomes" id="UP001239111"/>
    </source>
</evidence>
<sequence length="542" mass="61120">MERPVITVNEGKLQGTTLKSVLGVHYFAFKGIPFAQPPIGPLRFKGPQPPLKWSGIRDASKHAGDVCVQYESNGPQPYKIFGGEDCLYLNVYTNAMECNRPVMIFVHGGGFIEDTGNDSVYSHEYLVSKNIVLVTVNYRLGPMGFLSLGNEEAAGNQGLRDVLMALKWVNRNIEAFGGDPKNVTLFGNSAGSMITHIFTLIPATRGLIHKAILQSGNAINSKNLIHGKGITNGFRIASLLGFKSDDPIKVVEFLRSLPAEKLVELQTRIYSKQSSEGIDPYGPIYDAHYSKDPVIPAPLGQLLKNDAHIPVIIGHTKNESLLFLMGQYNDETYKYYDQNIESIVKNALPLKDPSVFPEIMKEIRSFYLKNKPINKDTVWNLINLLSDINMVNGTRKIVDLRNDHAHASTYVYTFSYMGNEPTIYQFDKGPQPLKGVAHADELSYMFYLTYMREEGEKYQNQYPREGTKDRLVMERLLQMWYNFAISGNPTPTLDGKIITTAWLPSRKETLHYLDIGEKLILRSDKDSETRALYEKISRNLIF</sequence>
<organism evidence="1 2">
    <name type="scientific">Eretmocerus hayati</name>
    <dbReference type="NCBI Taxonomy" id="131215"/>
    <lineage>
        <taxon>Eukaryota</taxon>
        <taxon>Metazoa</taxon>
        <taxon>Ecdysozoa</taxon>
        <taxon>Arthropoda</taxon>
        <taxon>Hexapoda</taxon>
        <taxon>Insecta</taxon>
        <taxon>Pterygota</taxon>
        <taxon>Neoptera</taxon>
        <taxon>Endopterygota</taxon>
        <taxon>Hymenoptera</taxon>
        <taxon>Apocrita</taxon>
        <taxon>Proctotrupomorpha</taxon>
        <taxon>Chalcidoidea</taxon>
        <taxon>Aphelinidae</taxon>
        <taxon>Aphelininae</taxon>
        <taxon>Eretmocerus</taxon>
    </lineage>
</organism>